<keyword evidence="2" id="KW-1277">Toxin-antitoxin system</keyword>
<dbReference type="InterPro" id="IPR007712">
    <property type="entry name" value="RelE/ParE_toxin"/>
</dbReference>
<protein>
    <submittedName>
        <fullName evidence="3">mRNA interferase RelE/StbE</fullName>
    </submittedName>
</protein>
<sequence>MITAKAVFIIPPHGDVLCRAVKLIYIERGVKDIRRLPPNIRQRLGTTLARYRDDPYLYARKPSYSIPGDYRFRMGNYRIVFDIENEAMVILRVGHRRDIYRG</sequence>
<organism evidence="3">
    <name type="scientific">Candidatus Kentrum sp. FW</name>
    <dbReference type="NCBI Taxonomy" id="2126338"/>
    <lineage>
        <taxon>Bacteria</taxon>
        <taxon>Pseudomonadati</taxon>
        <taxon>Pseudomonadota</taxon>
        <taxon>Gammaproteobacteria</taxon>
        <taxon>Candidatus Kentrum</taxon>
    </lineage>
</organism>
<dbReference type="InterPro" id="IPR035093">
    <property type="entry name" value="RelE/ParE_toxin_dom_sf"/>
</dbReference>
<evidence type="ECO:0000313" key="3">
    <source>
        <dbReference type="EMBL" id="VFJ68041.1"/>
    </source>
</evidence>
<dbReference type="SUPFAM" id="SSF143011">
    <property type="entry name" value="RelE-like"/>
    <property type="match status" value="1"/>
</dbReference>
<evidence type="ECO:0000256" key="2">
    <source>
        <dbReference type="ARBA" id="ARBA00022649"/>
    </source>
</evidence>
<dbReference type="PANTHER" id="PTHR35601:SF1">
    <property type="entry name" value="TOXIN RELE"/>
    <property type="match status" value="1"/>
</dbReference>
<proteinExistence type="inferred from homology"/>
<dbReference type="PANTHER" id="PTHR35601">
    <property type="entry name" value="TOXIN RELE"/>
    <property type="match status" value="1"/>
</dbReference>
<reference evidence="3" key="1">
    <citation type="submission" date="2019-02" db="EMBL/GenBank/DDBJ databases">
        <authorList>
            <person name="Gruber-Vodicka R. H."/>
            <person name="Seah K. B. B."/>
        </authorList>
    </citation>
    <scope>NUCLEOTIDE SEQUENCE</scope>
    <source>
        <strain evidence="3">BECK_BZ131</strain>
    </source>
</reference>
<accession>A0A450TKE7</accession>
<dbReference type="EMBL" id="CAADFE010000013">
    <property type="protein sequence ID" value="VFJ68041.1"/>
    <property type="molecule type" value="Genomic_DNA"/>
</dbReference>
<dbReference type="Pfam" id="PF05016">
    <property type="entry name" value="ParE_toxin"/>
    <property type="match status" value="1"/>
</dbReference>
<dbReference type="AlphaFoldDB" id="A0A450TKE7"/>
<gene>
    <name evidence="3" type="ORF">BECKFW1821C_GA0114237_101339</name>
</gene>
<dbReference type="Gene3D" id="3.30.2310.20">
    <property type="entry name" value="RelE-like"/>
    <property type="match status" value="1"/>
</dbReference>
<comment type="similarity">
    <text evidence="1">Belongs to the RelE toxin family.</text>
</comment>
<name>A0A450TKE7_9GAMM</name>
<evidence type="ECO:0000256" key="1">
    <source>
        <dbReference type="ARBA" id="ARBA00006226"/>
    </source>
</evidence>